<dbReference type="STRING" id="472759.Nhal_2305"/>
<name>D5BV43_NITHN</name>
<dbReference type="OrthoDB" id="2375460at2"/>
<sequence length="108" mass="12183">MGDKKGKGVTVKLAGVQSQGKVGRLAAKGAVRKKSRKGRRKYGFESLKGNEFSVDGQFIYKEQIIDREKDLYKKLVINEDTGEVLRHVEHKLSEHKNRGSAKTKKNKI</sequence>
<evidence type="ECO:0000313" key="1">
    <source>
        <dbReference type="EMBL" id="ADE15393.1"/>
    </source>
</evidence>
<organism evidence="1 2">
    <name type="scientific">Nitrosococcus halophilus (strain Nc4)</name>
    <dbReference type="NCBI Taxonomy" id="472759"/>
    <lineage>
        <taxon>Bacteria</taxon>
        <taxon>Pseudomonadati</taxon>
        <taxon>Pseudomonadota</taxon>
        <taxon>Gammaproteobacteria</taxon>
        <taxon>Chromatiales</taxon>
        <taxon>Chromatiaceae</taxon>
        <taxon>Nitrosococcus</taxon>
    </lineage>
</organism>
<protein>
    <submittedName>
        <fullName evidence="1">Uncharacterized protein</fullName>
    </submittedName>
</protein>
<accession>D5BV43</accession>
<dbReference type="HOGENOM" id="CLU_2194146_0_0_6"/>
<dbReference type="RefSeq" id="WP_013033255.1">
    <property type="nucleotide sequence ID" value="NC_013960.1"/>
</dbReference>
<proteinExistence type="predicted"/>
<dbReference type="KEGG" id="nhl:Nhal_2305"/>
<reference evidence="2" key="1">
    <citation type="submission" date="2010-04" db="EMBL/GenBank/DDBJ databases">
        <title>Complete genome sequence of Nitrosococcus halophilus Nc4, a salt-adapted, aerobic obligate ammonia-oxidizing sulfur purple bacterium.</title>
        <authorList>
            <consortium name="US DOE Joint Genome Institute"/>
            <person name="Campbell M.A."/>
            <person name="Malfatti S.A."/>
            <person name="Chain P.S.G."/>
            <person name="Heidelberg J.F."/>
            <person name="Ward B.B."/>
            <person name="Klotz M.G."/>
        </authorList>
    </citation>
    <scope>NUCLEOTIDE SEQUENCE [LARGE SCALE GENOMIC DNA]</scope>
    <source>
        <strain evidence="2">Nc4</strain>
    </source>
</reference>
<dbReference type="EMBL" id="CP001798">
    <property type="protein sequence ID" value="ADE15393.1"/>
    <property type="molecule type" value="Genomic_DNA"/>
</dbReference>
<evidence type="ECO:0000313" key="2">
    <source>
        <dbReference type="Proteomes" id="UP000001844"/>
    </source>
</evidence>
<keyword evidence="2" id="KW-1185">Reference proteome</keyword>
<gene>
    <name evidence="1" type="ordered locus">Nhal_2305</name>
</gene>
<dbReference type="AlphaFoldDB" id="D5BV43"/>
<dbReference type="Proteomes" id="UP000001844">
    <property type="component" value="Chromosome"/>
</dbReference>